<keyword evidence="4 9" id="KW-0812">Transmembrane</keyword>
<dbReference type="AlphaFoldDB" id="A0A6S6TTG5"/>
<dbReference type="SMART" id="SM00382">
    <property type="entry name" value="AAA"/>
    <property type="match status" value="1"/>
</dbReference>
<dbReference type="InterPro" id="IPR003593">
    <property type="entry name" value="AAA+_ATPase"/>
</dbReference>
<protein>
    <submittedName>
        <fullName evidence="12">Lipid A export ATP-binding/permease protein MsbA</fullName>
    </submittedName>
</protein>
<feature type="transmembrane region" description="Helical" evidence="9">
    <location>
        <begin position="153"/>
        <end position="170"/>
    </location>
</feature>
<feature type="domain" description="ABC transporter" evidence="10">
    <location>
        <begin position="352"/>
        <end position="560"/>
    </location>
</feature>
<dbReference type="PROSITE" id="PS00211">
    <property type="entry name" value="ABC_TRANSPORTER_1"/>
    <property type="match status" value="1"/>
</dbReference>
<keyword evidence="6 12" id="KW-0067">ATP-binding</keyword>
<dbReference type="GO" id="GO:0034040">
    <property type="term" value="F:ATPase-coupled lipid transmembrane transporter activity"/>
    <property type="evidence" value="ECO:0007669"/>
    <property type="project" value="TreeGrafter"/>
</dbReference>
<evidence type="ECO:0000256" key="8">
    <source>
        <dbReference type="ARBA" id="ARBA00023136"/>
    </source>
</evidence>
<evidence type="ECO:0000256" key="4">
    <source>
        <dbReference type="ARBA" id="ARBA00022692"/>
    </source>
</evidence>
<dbReference type="PANTHER" id="PTHR24221:SF233">
    <property type="entry name" value="ATP-BINDING_PERMEASE FUSION ABC TRANSPORTER-RELATED"/>
    <property type="match status" value="1"/>
</dbReference>
<evidence type="ECO:0000256" key="6">
    <source>
        <dbReference type="ARBA" id="ARBA00022840"/>
    </source>
</evidence>
<feature type="transmembrane region" description="Helical" evidence="9">
    <location>
        <begin position="176"/>
        <end position="193"/>
    </location>
</feature>
<dbReference type="SUPFAM" id="SSF90123">
    <property type="entry name" value="ABC transporter transmembrane region"/>
    <property type="match status" value="1"/>
</dbReference>
<evidence type="ECO:0000256" key="9">
    <source>
        <dbReference type="SAM" id="Phobius"/>
    </source>
</evidence>
<keyword evidence="5" id="KW-0547">Nucleotide-binding</keyword>
<evidence type="ECO:0000256" key="2">
    <source>
        <dbReference type="ARBA" id="ARBA00022448"/>
    </source>
</evidence>
<comment type="subcellular location">
    <subcellularLocation>
        <location evidence="1">Cell membrane</location>
        <topology evidence="1">Multi-pass membrane protein</topology>
    </subcellularLocation>
</comment>
<evidence type="ECO:0000256" key="1">
    <source>
        <dbReference type="ARBA" id="ARBA00004651"/>
    </source>
</evidence>
<dbReference type="PANTHER" id="PTHR24221">
    <property type="entry name" value="ATP-BINDING CASSETTE SUB-FAMILY B"/>
    <property type="match status" value="1"/>
</dbReference>
<organism evidence="12">
    <name type="scientific">uncultured Sulfurovum sp</name>
    <dbReference type="NCBI Taxonomy" id="269237"/>
    <lineage>
        <taxon>Bacteria</taxon>
        <taxon>Pseudomonadati</taxon>
        <taxon>Campylobacterota</taxon>
        <taxon>Epsilonproteobacteria</taxon>
        <taxon>Campylobacterales</taxon>
        <taxon>Sulfurovaceae</taxon>
        <taxon>Sulfurovum</taxon>
        <taxon>environmental samples</taxon>
    </lineage>
</organism>
<dbReference type="InterPro" id="IPR039421">
    <property type="entry name" value="Type_1_exporter"/>
</dbReference>
<reference evidence="12" key="1">
    <citation type="submission" date="2020-01" db="EMBL/GenBank/DDBJ databases">
        <authorList>
            <person name="Meier V. D."/>
            <person name="Meier V D."/>
        </authorList>
    </citation>
    <scope>NUCLEOTIDE SEQUENCE</scope>
    <source>
        <strain evidence="12">HLG_WM_MAG_02</strain>
    </source>
</reference>
<feature type="transmembrane region" description="Helical" evidence="9">
    <location>
        <begin position="69"/>
        <end position="91"/>
    </location>
</feature>
<feature type="transmembrane region" description="Helical" evidence="9">
    <location>
        <begin position="20"/>
        <end position="43"/>
    </location>
</feature>
<dbReference type="InterPro" id="IPR027417">
    <property type="entry name" value="P-loop_NTPase"/>
</dbReference>
<evidence type="ECO:0000256" key="3">
    <source>
        <dbReference type="ARBA" id="ARBA00022475"/>
    </source>
</evidence>
<evidence type="ECO:0000259" key="11">
    <source>
        <dbReference type="PROSITE" id="PS50929"/>
    </source>
</evidence>
<evidence type="ECO:0000256" key="7">
    <source>
        <dbReference type="ARBA" id="ARBA00022989"/>
    </source>
</evidence>
<proteinExistence type="predicted"/>
<dbReference type="GO" id="GO:0016887">
    <property type="term" value="F:ATP hydrolysis activity"/>
    <property type="evidence" value="ECO:0007669"/>
    <property type="project" value="InterPro"/>
</dbReference>
<dbReference type="PROSITE" id="PS50893">
    <property type="entry name" value="ABC_TRANSPORTER_2"/>
    <property type="match status" value="1"/>
</dbReference>
<evidence type="ECO:0000313" key="12">
    <source>
        <dbReference type="EMBL" id="CAA6825981.1"/>
    </source>
</evidence>
<dbReference type="Pfam" id="PF00005">
    <property type="entry name" value="ABC_tran"/>
    <property type="match status" value="1"/>
</dbReference>
<dbReference type="InterPro" id="IPR036640">
    <property type="entry name" value="ABC1_TM_sf"/>
</dbReference>
<dbReference type="InterPro" id="IPR017871">
    <property type="entry name" value="ABC_transporter-like_CS"/>
</dbReference>
<keyword evidence="3" id="KW-1003">Cell membrane</keyword>
<keyword evidence="2" id="KW-0813">Transport</keyword>
<feature type="domain" description="ABC transmembrane type-1" evidence="11">
    <location>
        <begin position="25"/>
        <end position="317"/>
    </location>
</feature>
<dbReference type="GO" id="GO:0140359">
    <property type="term" value="F:ABC-type transporter activity"/>
    <property type="evidence" value="ECO:0007669"/>
    <property type="project" value="InterPro"/>
</dbReference>
<dbReference type="Gene3D" id="1.20.1560.10">
    <property type="entry name" value="ABC transporter type 1, transmembrane domain"/>
    <property type="match status" value="1"/>
</dbReference>
<gene>
    <name evidence="12" type="ORF">HELGO_WM25326</name>
</gene>
<accession>A0A6S6TTG5</accession>
<sequence>MITIKSIFQEIIKHKKILLLANSVAIVSTLVVLPVALLLPLLIDELILGKGGMIVKTIDQYFSVGEPMYYILIVLLLTMGLKAIGLLFSLLHIRLFTKISKEVTYSIRKKLLNHLQVVSMREYDLLGSGAVSAKVITDVETVDKFVASSVGEVVVEVLTLIGVSIVLLFLNWQLALVILFLNPLTIFVFLRSFRNVAQMKKKENKSIETFQNTFTESLELYNQIRVQNREKHFLETVDQQAQEIRDRSYLFGLKSEITLEFSRLLVFYSHDIFKALGIFMVLIGILTIGKMLAIFSYAWVLMRPVDKLINFIHLYFNAKSSIVRLNEILALEKEPQYEAKVDPFKNRKSASISLKNVSFTYDGKNEVLSKLNLDIKEGEKIAIVGETGSGKSTLAQILIGLYPISSGEIFYNGYEIKEVGYEKIRENVGFVLQAPLMFNNSLRFNLTLGRDYSNEVIYEALKVAQLFEFVDGLENKLETIVGKNGTKLSGGQRQRLSIARVLLDNPKVIIFDESTSSLDNETEAKLLKALEVYVKDKTVITIAHRASSIEQADRVIDLDIL</sequence>
<dbReference type="Pfam" id="PF00664">
    <property type="entry name" value="ABC_membrane"/>
    <property type="match status" value="1"/>
</dbReference>
<feature type="transmembrane region" description="Helical" evidence="9">
    <location>
        <begin position="272"/>
        <end position="300"/>
    </location>
</feature>
<dbReference type="GO" id="GO:0005524">
    <property type="term" value="F:ATP binding"/>
    <property type="evidence" value="ECO:0007669"/>
    <property type="project" value="UniProtKB-KW"/>
</dbReference>
<dbReference type="Gene3D" id="3.40.50.300">
    <property type="entry name" value="P-loop containing nucleotide triphosphate hydrolases"/>
    <property type="match status" value="1"/>
</dbReference>
<dbReference type="EMBL" id="CACVAZ010000201">
    <property type="protein sequence ID" value="CAA6825981.1"/>
    <property type="molecule type" value="Genomic_DNA"/>
</dbReference>
<dbReference type="FunFam" id="3.40.50.300:FF:000299">
    <property type="entry name" value="ABC transporter ATP-binding protein/permease"/>
    <property type="match status" value="1"/>
</dbReference>
<keyword evidence="7 9" id="KW-1133">Transmembrane helix</keyword>
<dbReference type="SUPFAM" id="SSF52540">
    <property type="entry name" value="P-loop containing nucleoside triphosphate hydrolases"/>
    <property type="match status" value="1"/>
</dbReference>
<dbReference type="GO" id="GO:0005886">
    <property type="term" value="C:plasma membrane"/>
    <property type="evidence" value="ECO:0007669"/>
    <property type="project" value="UniProtKB-SubCell"/>
</dbReference>
<dbReference type="InterPro" id="IPR011527">
    <property type="entry name" value="ABC1_TM_dom"/>
</dbReference>
<dbReference type="PROSITE" id="PS50929">
    <property type="entry name" value="ABC_TM1F"/>
    <property type="match status" value="1"/>
</dbReference>
<evidence type="ECO:0000259" key="10">
    <source>
        <dbReference type="PROSITE" id="PS50893"/>
    </source>
</evidence>
<name>A0A6S6TTG5_9BACT</name>
<keyword evidence="8 9" id="KW-0472">Membrane</keyword>
<dbReference type="CDD" id="cd07346">
    <property type="entry name" value="ABC_6TM_exporters"/>
    <property type="match status" value="1"/>
</dbReference>
<dbReference type="InterPro" id="IPR003439">
    <property type="entry name" value="ABC_transporter-like_ATP-bd"/>
</dbReference>
<evidence type="ECO:0000256" key="5">
    <source>
        <dbReference type="ARBA" id="ARBA00022741"/>
    </source>
</evidence>